<gene>
    <name evidence="7" type="ORF">Voc01_010230</name>
</gene>
<name>A0A8J3ZLS8_9ACTN</name>
<keyword evidence="2 5" id="KW-0812">Transmembrane</keyword>
<evidence type="ECO:0000313" key="8">
    <source>
        <dbReference type="Proteomes" id="UP000635606"/>
    </source>
</evidence>
<comment type="caution">
    <text evidence="7">The sequence shown here is derived from an EMBL/GenBank/DDBJ whole genome shotgun (WGS) entry which is preliminary data.</text>
</comment>
<feature type="transmembrane region" description="Helical" evidence="5">
    <location>
        <begin position="421"/>
        <end position="438"/>
    </location>
</feature>
<proteinExistence type="predicted"/>
<keyword evidence="4 5" id="KW-0472">Membrane</keyword>
<feature type="transmembrane region" description="Helical" evidence="5">
    <location>
        <begin position="215"/>
        <end position="232"/>
    </location>
</feature>
<organism evidence="7 8">
    <name type="scientific">Virgisporangium ochraceum</name>
    <dbReference type="NCBI Taxonomy" id="65505"/>
    <lineage>
        <taxon>Bacteria</taxon>
        <taxon>Bacillati</taxon>
        <taxon>Actinomycetota</taxon>
        <taxon>Actinomycetes</taxon>
        <taxon>Micromonosporales</taxon>
        <taxon>Micromonosporaceae</taxon>
        <taxon>Virgisporangium</taxon>
    </lineage>
</organism>
<feature type="transmembrane region" description="Helical" evidence="5">
    <location>
        <begin position="144"/>
        <end position="161"/>
    </location>
</feature>
<comment type="subcellular location">
    <subcellularLocation>
        <location evidence="1">Membrane</location>
        <topology evidence="1">Multi-pass membrane protein</topology>
    </subcellularLocation>
</comment>
<evidence type="ECO:0000256" key="3">
    <source>
        <dbReference type="ARBA" id="ARBA00022989"/>
    </source>
</evidence>
<feature type="transmembrane region" description="Helical" evidence="5">
    <location>
        <begin position="444"/>
        <end position="463"/>
    </location>
</feature>
<dbReference type="RefSeq" id="WP_203926091.1">
    <property type="nucleotide sequence ID" value="NZ_BOPH01000015.1"/>
</dbReference>
<feature type="transmembrane region" description="Helical" evidence="5">
    <location>
        <begin position="239"/>
        <end position="258"/>
    </location>
</feature>
<evidence type="ECO:0000313" key="7">
    <source>
        <dbReference type="EMBL" id="GIJ66106.1"/>
    </source>
</evidence>
<feature type="transmembrane region" description="Helical" evidence="5">
    <location>
        <begin position="301"/>
        <end position="323"/>
    </location>
</feature>
<evidence type="ECO:0000256" key="1">
    <source>
        <dbReference type="ARBA" id="ARBA00004141"/>
    </source>
</evidence>
<feature type="transmembrane region" description="Helical" evidence="5">
    <location>
        <begin position="117"/>
        <end position="138"/>
    </location>
</feature>
<evidence type="ECO:0000256" key="2">
    <source>
        <dbReference type="ARBA" id="ARBA00022692"/>
    </source>
</evidence>
<feature type="transmembrane region" description="Helical" evidence="5">
    <location>
        <begin position="86"/>
        <end position="105"/>
    </location>
</feature>
<evidence type="ECO:0000256" key="5">
    <source>
        <dbReference type="SAM" id="Phobius"/>
    </source>
</evidence>
<protein>
    <recommendedName>
        <fullName evidence="6">O-antigen ligase-related domain-containing protein</fullName>
    </recommendedName>
</protein>
<feature type="transmembrane region" description="Helical" evidence="5">
    <location>
        <begin position="62"/>
        <end position="80"/>
    </location>
</feature>
<dbReference type="Pfam" id="PF04932">
    <property type="entry name" value="Wzy_C"/>
    <property type="match status" value="1"/>
</dbReference>
<dbReference type="GO" id="GO:0016020">
    <property type="term" value="C:membrane"/>
    <property type="evidence" value="ECO:0007669"/>
    <property type="project" value="UniProtKB-SubCell"/>
</dbReference>
<sequence>MMGRIRHWWVAAGVVVVALGAAATELAVDDGFGSALKAFVAGALAALVAVLALTLPGVDWRGLLLGAFFIGSGVAAWVFMDEPLVIWALIGVQGVFCLIWGWPYLSNLREGVRLGATWLGVAYWVLGVIGALLVFDVGVTAQRVAYAGIAGLAVAAVVGLVRSGADLTVGIVAAFLFALAALLLSGSGNLFETVHTVPPGKWGASFEGRFWGGEYLLYHPNALAGLAVMVAIRVGPDKLFAAWQRLAVTALAGFMVYATNSRTAFVLLVAGGGLHAVMLWWRRRRDIPGLPDYGDTRRTLVAAAVPFLVLALVLIVSGGQGFIFKERYGSGGVTSGRVDTWKFVVDEWKAAPVTDKLFGDTKTARAVVERPGGEGLLLPTDSSAVGSLRRGGVLGVVAFLFGLALLLWHGLAWVIRRGPPAPAWFAMAAIASVPTLALNDWLLGGTGGTFWILLLAGEAYLLARRQAVLPKSRTRAAA</sequence>
<keyword evidence="3 5" id="KW-1133">Transmembrane helix</keyword>
<evidence type="ECO:0000256" key="4">
    <source>
        <dbReference type="ARBA" id="ARBA00023136"/>
    </source>
</evidence>
<feature type="transmembrane region" description="Helical" evidence="5">
    <location>
        <begin position="168"/>
        <end position="191"/>
    </location>
</feature>
<feature type="transmembrane region" description="Helical" evidence="5">
    <location>
        <begin position="392"/>
        <end position="414"/>
    </location>
</feature>
<dbReference type="Proteomes" id="UP000635606">
    <property type="component" value="Unassembled WGS sequence"/>
</dbReference>
<dbReference type="AlphaFoldDB" id="A0A8J3ZLS8"/>
<reference evidence="7" key="1">
    <citation type="submission" date="2021-01" db="EMBL/GenBank/DDBJ databases">
        <title>Whole genome shotgun sequence of Virgisporangium ochraceum NBRC 16418.</title>
        <authorList>
            <person name="Komaki H."/>
            <person name="Tamura T."/>
        </authorList>
    </citation>
    <scope>NUCLEOTIDE SEQUENCE</scope>
    <source>
        <strain evidence="7">NBRC 16418</strain>
    </source>
</reference>
<feature type="transmembrane region" description="Helical" evidence="5">
    <location>
        <begin position="33"/>
        <end position="55"/>
    </location>
</feature>
<accession>A0A8J3ZLS8</accession>
<dbReference type="EMBL" id="BOPH01000015">
    <property type="protein sequence ID" value="GIJ66106.1"/>
    <property type="molecule type" value="Genomic_DNA"/>
</dbReference>
<keyword evidence="8" id="KW-1185">Reference proteome</keyword>
<dbReference type="InterPro" id="IPR007016">
    <property type="entry name" value="O-antigen_ligase-rel_domated"/>
</dbReference>
<evidence type="ECO:0000259" key="6">
    <source>
        <dbReference type="Pfam" id="PF04932"/>
    </source>
</evidence>
<feature type="transmembrane region" description="Helical" evidence="5">
    <location>
        <begin position="264"/>
        <end position="281"/>
    </location>
</feature>
<feature type="domain" description="O-antigen ligase-related" evidence="6">
    <location>
        <begin position="248"/>
        <end position="354"/>
    </location>
</feature>